<keyword evidence="1" id="KW-0812">Transmembrane</keyword>
<organism evidence="2 3">
    <name type="scientific">Acidisoma cellulosilyticum</name>
    <dbReference type="NCBI Taxonomy" id="2802395"/>
    <lineage>
        <taxon>Bacteria</taxon>
        <taxon>Pseudomonadati</taxon>
        <taxon>Pseudomonadota</taxon>
        <taxon>Alphaproteobacteria</taxon>
        <taxon>Acetobacterales</taxon>
        <taxon>Acidocellaceae</taxon>
        <taxon>Acidisoma</taxon>
    </lineage>
</organism>
<sequence length="245" mass="26477">MIAALLLIAGSIQAVNDILHPRVPTNRASFVQGLVGLDWLWMPDGGANIPALAGLLAFLLLPFGLLPAHRRFWAGVMATVLFAGLAIAAAILPATPASAFAARGNACLIAAVVFAWFLITQHLPRKNRAMPRYVSWIAVLLTLTVMIGNARADLDWARYRAALHAELRRATGLIPFPPKTEVAILSRDTWPWASPLMSVWFAPQRQVRSLLLNQPGSGVQPFDPASLAPHLPLPLDAALAAAFRR</sequence>
<dbReference type="Proteomes" id="UP000721844">
    <property type="component" value="Unassembled WGS sequence"/>
</dbReference>
<feature type="transmembrane region" description="Helical" evidence="1">
    <location>
        <begin position="47"/>
        <end position="65"/>
    </location>
</feature>
<gene>
    <name evidence="2" type="ORF">ACELLULO517_08825</name>
</gene>
<evidence type="ECO:0000256" key="1">
    <source>
        <dbReference type="SAM" id="Phobius"/>
    </source>
</evidence>
<keyword evidence="1" id="KW-1133">Transmembrane helix</keyword>
<accession>A0A964E3G0</accession>
<keyword evidence="1" id="KW-0472">Membrane</keyword>
<keyword evidence="3" id="KW-1185">Reference proteome</keyword>
<feature type="transmembrane region" description="Helical" evidence="1">
    <location>
        <begin position="131"/>
        <end position="150"/>
    </location>
</feature>
<protein>
    <submittedName>
        <fullName evidence="2">Uncharacterized protein</fullName>
    </submittedName>
</protein>
<proteinExistence type="predicted"/>
<dbReference type="RefSeq" id="WP_227306977.1">
    <property type="nucleotide sequence ID" value="NZ_JAESVA010000003.1"/>
</dbReference>
<evidence type="ECO:0000313" key="2">
    <source>
        <dbReference type="EMBL" id="MCB8880334.1"/>
    </source>
</evidence>
<dbReference type="EMBL" id="JAESVA010000003">
    <property type="protein sequence ID" value="MCB8880334.1"/>
    <property type="molecule type" value="Genomic_DNA"/>
</dbReference>
<dbReference type="AlphaFoldDB" id="A0A964E3G0"/>
<feature type="transmembrane region" description="Helical" evidence="1">
    <location>
        <begin position="100"/>
        <end position="119"/>
    </location>
</feature>
<reference evidence="2 3" key="1">
    <citation type="journal article" date="2021" name="Microorganisms">
        <title>Acidisoma silvae sp. nov. and Acidisomacellulosilytica sp. nov., Two Acidophilic Bacteria Isolated from Decaying Wood, Hydrolyzing Cellulose and Producing Poly-3-hydroxybutyrate.</title>
        <authorList>
            <person name="Mieszkin S."/>
            <person name="Pouder E."/>
            <person name="Uroz S."/>
            <person name="Simon-Colin C."/>
            <person name="Alain K."/>
        </authorList>
    </citation>
    <scope>NUCLEOTIDE SEQUENCE [LARGE SCALE GENOMIC DNA]</scope>
    <source>
        <strain evidence="2 3">HW T5.17</strain>
    </source>
</reference>
<name>A0A964E3G0_9PROT</name>
<feature type="transmembrane region" description="Helical" evidence="1">
    <location>
        <begin position="72"/>
        <end position="94"/>
    </location>
</feature>
<comment type="caution">
    <text evidence="2">The sequence shown here is derived from an EMBL/GenBank/DDBJ whole genome shotgun (WGS) entry which is preliminary data.</text>
</comment>
<evidence type="ECO:0000313" key="3">
    <source>
        <dbReference type="Proteomes" id="UP000721844"/>
    </source>
</evidence>